<comment type="cofactor">
    <cofactor evidence="1">
        <name>heme c</name>
        <dbReference type="ChEBI" id="CHEBI:61717"/>
    </cofactor>
</comment>
<evidence type="ECO:0000256" key="9">
    <source>
        <dbReference type="SAM" id="SignalP"/>
    </source>
</evidence>
<organism evidence="11 12">
    <name type="scientific">Altericroceibacterium spongiae</name>
    <dbReference type="NCBI Taxonomy" id="2320269"/>
    <lineage>
        <taxon>Bacteria</taxon>
        <taxon>Pseudomonadati</taxon>
        <taxon>Pseudomonadota</taxon>
        <taxon>Alphaproteobacteria</taxon>
        <taxon>Sphingomonadales</taxon>
        <taxon>Erythrobacteraceae</taxon>
        <taxon>Altericroceibacterium</taxon>
    </lineage>
</organism>
<keyword evidence="4" id="KW-0679">Respiratory chain</keyword>
<evidence type="ECO:0000256" key="4">
    <source>
        <dbReference type="ARBA" id="ARBA00022660"/>
    </source>
</evidence>
<dbReference type="InterPro" id="IPR036909">
    <property type="entry name" value="Cyt_c-like_dom_sf"/>
</dbReference>
<dbReference type="EMBL" id="RAPF01000009">
    <property type="protein sequence ID" value="RKF18350.1"/>
    <property type="molecule type" value="Genomic_DNA"/>
</dbReference>
<evidence type="ECO:0000256" key="5">
    <source>
        <dbReference type="ARBA" id="ARBA00022723"/>
    </source>
</evidence>
<keyword evidence="9" id="KW-0732">Signal</keyword>
<name>A0A420ECE0_9SPHN</name>
<protein>
    <submittedName>
        <fullName evidence="11">Cytochrome c</fullName>
    </submittedName>
</protein>
<proteinExistence type="predicted"/>
<keyword evidence="6" id="KW-0249">Electron transport</keyword>
<keyword evidence="7 8" id="KW-0408">Iron</keyword>
<evidence type="ECO:0000256" key="2">
    <source>
        <dbReference type="ARBA" id="ARBA00022448"/>
    </source>
</evidence>
<comment type="caution">
    <text evidence="11">The sequence shown here is derived from an EMBL/GenBank/DDBJ whole genome shotgun (WGS) entry which is preliminary data.</text>
</comment>
<dbReference type="InterPro" id="IPR009056">
    <property type="entry name" value="Cyt_c-like_dom"/>
</dbReference>
<evidence type="ECO:0000256" key="6">
    <source>
        <dbReference type="ARBA" id="ARBA00022982"/>
    </source>
</evidence>
<reference evidence="11 12" key="1">
    <citation type="submission" date="2018-09" db="EMBL/GenBank/DDBJ databases">
        <title>Altererythrobacter spongiae sp. nov., isolated from a marine sponge.</title>
        <authorList>
            <person name="Zhuang L."/>
            <person name="Luo L."/>
        </authorList>
    </citation>
    <scope>NUCLEOTIDE SEQUENCE [LARGE SCALE GENOMIC DNA]</scope>
    <source>
        <strain evidence="11 12">HN-Y73</strain>
    </source>
</reference>
<dbReference type="GO" id="GO:0020037">
    <property type="term" value="F:heme binding"/>
    <property type="evidence" value="ECO:0007669"/>
    <property type="project" value="InterPro"/>
</dbReference>
<dbReference type="Gene3D" id="1.10.760.10">
    <property type="entry name" value="Cytochrome c-like domain"/>
    <property type="match status" value="1"/>
</dbReference>
<sequence length="121" mass="12336">MGCGGMMKTWQRAGVIGLTLVTAIGSVASVAAPDATMPGNAVDIKGRELFQNWSCGACHLMKDAGGTGRAGPSLDTGSRSVKFIASRIANGQGAMPPFSGSLTDEEIDILAHYIAAHDDAG</sequence>
<dbReference type="InterPro" id="IPR008168">
    <property type="entry name" value="Cyt_C_IC"/>
</dbReference>
<dbReference type="AlphaFoldDB" id="A0A420ECE0"/>
<evidence type="ECO:0000259" key="10">
    <source>
        <dbReference type="PROSITE" id="PS51007"/>
    </source>
</evidence>
<keyword evidence="3 8" id="KW-0349">Heme</keyword>
<accession>A0A420ECE0</accession>
<dbReference type="OrthoDB" id="9805828at2"/>
<dbReference type="Proteomes" id="UP000284395">
    <property type="component" value="Unassembled WGS sequence"/>
</dbReference>
<keyword evidence="2" id="KW-0813">Transport</keyword>
<dbReference type="GO" id="GO:0009055">
    <property type="term" value="F:electron transfer activity"/>
    <property type="evidence" value="ECO:0007669"/>
    <property type="project" value="InterPro"/>
</dbReference>
<evidence type="ECO:0000256" key="7">
    <source>
        <dbReference type="ARBA" id="ARBA00023004"/>
    </source>
</evidence>
<evidence type="ECO:0000256" key="8">
    <source>
        <dbReference type="PROSITE-ProRule" id="PRU00433"/>
    </source>
</evidence>
<feature type="chain" id="PRO_5019241310" evidence="9">
    <location>
        <begin position="32"/>
        <end position="121"/>
    </location>
</feature>
<dbReference type="SUPFAM" id="SSF46626">
    <property type="entry name" value="Cytochrome c"/>
    <property type="match status" value="1"/>
</dbReference>
<evidence type="ECO:0000256" key="3">
    <source>
        <dbReference type="ARBA" id="ARBA00022617"/>
    </source>
</evidence>
<dbReference type="PRINTS" id="PR00605">
    <property type="entry name" value="CYTCHROMECIC"/>
</dbReference>
<feature type="signal peptide" evidence="9">
    <location>
        <begin position="1"/>
        <end position="31"/>
    </location>
</feature>
<evidence type="ECO:0000313" key="11">
    <source>
        <dbReference type="EMBL" id="RKF18350.1"/>
    </source>
</evidence>
<dbReference type="PROSITE" id="PS51007">
    <property type="entry name" value="CYTC"/>
    <property type="match status" value="1"/>
</dbReference>
<keyword evidence="5 8" id="KW-0479">Metal-binding</keyword>
<gene>
    <name evidence="11" type="ORF">D6851_14500</name>
</gene>
<keyword evidence="12" id="KW-1185">Reference proteome</keyword>
<feature type="domain" description="Cytochrome c" evidence="10">
    <location>
        <begin position="41"/>
        <end position="118"/>
    </location>
</feature>
<dbReference type="Pfam" id="PF13442">
    <property type="entry name" value="Cytochrome_CBB3"/>
    <property type="match status" value="1"/>
</dbReference>
<evidence type="ECO:0000256" key="1">
    <source>
        <dbReference type="ARBA" id="ARBA00001926"/>
    </source>
</evidence>
<evidence type="ECO:0000313" key="12">
    <source>
        <dbReference type="Proteomes" id="UP000284395"/>
    </source>
</evidence>
<dbReference type="GO" id="GO:0005506">
    <property type="term" value="F:iron ion binding"/>
    <property type="evidence" value="ECO:0007669"/>
    <property type="project" value="InterPro"/>
</dbReference>